<evidence type="ECO:0000256" key="3">
    <source>
        <dbReference type="ARBA" id="ARBA00029447"/>
    </source>
</evidence>
<name>A0A4Q7LQT0_9BURK</name>
<dbReference type="PANTHER" id="PTHR43531:SF14">
    <property type="entry name" value="METHYL-ACCEPTING CHEMOTAXIS PROTEIN I-RELATED"/>
    <property type="match status" value="1"/>
</dbReference>
<protein>
    <submittedName>
        <fullName evidence="8">Methyl-accepting chemotaxis protein</fullName>
    </submittedName>
</protein>
<dbReference type="SMART" id="SM00283">
    <property type="entry name" value="MA"/>
    <property type="match status" value="1"/>
</dbReference>
<accession>A0A4Q7LQT0</accession>
<evidence type="ECO:0000256" key="1">
    <source>
        <dbReference type="ARBA" id="ARBA00004370"/>
    </source>
</evidence>
<feature type="domain" description="HAMP" evidence="7">
    <location>
        <begin position="68"/>
        <end position="120"/>
    </location>
</feature>
<dbReference type="Proteomes" id="UP000293433">
    <property type="component" value="Unassembled WGS sequence"/>
</dbReference>
<evidence type="ECO:0000259" key="7">
    <source>
        <dbReference type="PROSITE" id="PS50885"/>
    </source>
</evidence>
<evidence type="ECO:0000256" key="4">
    <source>
        <dbReference type="PROSITE-ProRule" id="PRU00284"/>
    </source>
</evidence>
<evidence type="ECO:0000259" key="6">
    <source>
        <dbReference type="PROSITE" id="PS50111"/>
    </source>
</evidence>
<dbReference type="Pfam" id="PF00672">
    <property type="entry name" value="HAMP"/>
    <property type="match status" value="1"/>
</dbReference>
<dbReference type="RefSeq" id="WP_130481038.1">
    <property type="nucleotide sequence ID" value="NZ_SGWV01000008.1"/>
</dbReference>
<comment type="similarity">
    <text evidence="3">Belongs to the methyl-accepting chemotaxis (MCP) protein family.</text>
</comment>
<proteinExistence type="inferred from homology"/>
<dbReference type="CDD" id="cd06225">
    <property type="entry name" value="HAMP"/>
    <property type="match status" value="1"/>
</dbReference>
<keyword evidence="5" id="KW-1133">Transmembrane helix</keyword>
<dbReference type="Pfam" id="PF00015">
    <property type="entry name" value="MCPsignal"/>
    <property type="match status" value="1"/>
</dbReference>
<dbReference type="InterPro" id="IPR003660">
    <property type="entry name" value="HAMP_dom"/>
</dbReference>
<gene>
    <name evidence="8" type="ORF">EV685_1132</name>
</gene>
<dbReference type="SMART" id="SM00304">
    <property type="entry name" value="HAMP"/>
    <property type="match status" value="1"/>
</dbReference>
<dbReference type="GO" id="GO:0006935">
    <property type="term" value="P:chemotaxis"/>
    <property type="evidence" value="ECO:0007669"/>
    <property type="project" value="TreeGrafter"/>
</dbReference>
<dbReference type="FunFam" id="1.10.287.950:FF:000001">
    <property type="entry name" value="Methyl-accepting chemotaxis sensory transducer"/>
    <property type="match status" value="1"/>
</dbReference>
<feature type="transmembrane region" description="Helical" evidence="5">
    <location>
        <begin position="47"/>
        <end position="66"/>
    </location>
</feature>
<dbReference type="Gene3D" id="1.10.287.950">
    <property type="entry name" value="Methyl-accepting chemotaxis protein"/>
    <property type="match status" value="1"/>
</dbReference>
<dbReference type="PANTHER" id="PTHR43531">
    <property type="entry name" value="PROTEIN ICFG"/>
    <property type="match status" value="1"/>
</dbReference>
<dbReference type="GO" id="GO:0005886">
    <property type="term" value="C:plasma membrane"/>
    <property type="evidence" value="ECO:0007669"/>
    <property type="project" value="TreeGrafter"/>
</dbReference>
<reference evidence="8 9" key="1">
    <citation type="submission" date="2019-02" db="EMBL/GenBank/DDBJ databases">
        <title>Genomic Encyclopedia of Type Strains, Phase IV (KMG-IV): sequencing the most valuable type-strain genomes for metagenomic binning, comparative biology and taxonomic classification.</title>
        <authorList>
            <person name="Goeker M."/>
        </authorList>
    </citation>
    <scope>NUCLEOTIDE SEQUENCE [LARGE SCALE GENOMIC DNA]</scope>
    <source>
        <strain evidence="8 9">DSM 10617</strain>
    </source>
</reference>
<keyword evidence="5" id="KW-0472">Membrane</keyword>
<dbReference type="InterPro" id="IPR051310">
    <property type="entry name" value="MCP_chemotaxis"/>
</dbReference>
<evidence type="ECO:0000313" key="9">
    <source>
        <dbReference type="Proteomes" id="UP000293433"/>
    </source>
</evidence>
<evidence type="ECO:0000256" key="2">
    <source>
        <dbReference type="ARBA" id="ARBA00022481"/>
    </source>
</evidence>
<dbReference type="OrthoDB" id="9806477at2"/>
<dbReference type="EMBL" id="SGWV01000008">
    <property type="protein sequence ID" value="RZS56583.1"/>
    <property type="molecule type" value="Genomic_DNA"/>
</dbReference>
<comment type="subcellular location">
    <subcellularLocation>
        <location evidence="1">Membrane</location>
    </subcellularLocation>
</comment>
<dbReference type="InterPro" id="IPR004089">
    <property type="entry name" value="MCPsignal_dom"/>
</dbReference>
<organism evidence="8 9">
    <name type="scientific">Sphaerotilus mobilis</name>
    <dbReference type="NCBI Taxonomy" id="47994"/>
    <lineage>
        <taxon>Bacteria</taxon>
        <taxon>Pseudomonadati</taxon>
        <taxon>Pseudomonadota</taxon>
        <taxon>Betaproteobacteria</taxon>
        <taxon>Burkholderiales</taxon>
        <taxon>Sphaerotilaceae</taxon>
        <taxon>Sphaerotilus</taxon>
    </lineage>
</organism>
<dbReference type="CDD" id="cd11386">
    <property type="entry name" value="MCP_signal"/>
    <property type="match status" value="1"/>
</dbReference>
<dbReference type="SUPFAM" id="SSF58104">
    <property type="entry name" value="Methyl-accepting chemotaxis protein (MCP) signaling domain"/>
    <property type="match status" value="1"/>
</dbReference>
<keyword evidence="4" id="KW-0807">Transducer</keyword>
<comment type="caution">
    <text evidence="8">The sequence shown here is derived from an EMBL/GenBank/DDBJ whole genome shotgun (WGS) entry which is preliminary data.</text>
</comment>
<dbReference type="PROSITE" id="PS50885">
    <property type="entry name" value="HAMP"/>
    <property type="match status" value="1"/>
</dbReference>
<keyword evidence="5" id="KW-0812">Transmembrane</keyword>
<dbReference type="GO" id="GO:0007165">
    <property type="term" value="P:signal transduction"/>
    <property type="evidence" value="ECO:0007669"/>
    <property type="project" value="UniProtKB-KW"/>
</dbReference>
<keyword evidence="2" id="KW-0488">Methylation</keyword>
<sequence length="371" mass="39106">MIELLRRYSQANRVLAGFALMTLMLVGLALAAAVPLRERGADDAALALVVAAVLLGGIGMTLGWFIRASIKAPVEDTAMAVMRIAKGDLVSRIDSPGRDELSWLRAELNNMRKRLSETVGGVRMSVDSVASASEQIALGNNDLSTRTENQAAALQQTASTMDELASTVRSHAQSAQDARREMDGARDVATKGGELVGQVVQRMQDIHQSANRINEIIGVIDGIAFQTNILALNAAVEAARAGEQGRGFAVVAGEVRALAQRSATAAREIKTLIGDSTEKVDAGQRLVQQAGDNMQDLLDRVGRVGGLISSMADAGSEQSRAIDQVHQAISQIDSVTQQNAALVEEVSAAAQSLKGQSGQLLEAVGVFKTQG</sequence>
<feature type="domain" description="Methyl-accepting transducer" evidence="6">
    <location>
        <begin position="125"/>
        <end position="354"/>
    </location>
</feature>
<keyword evidence="9" id="KW-1185">Reference proteome</keyword>
<evidence type="ECO:0000313" key="8">
    <source>
        <dbReference type="EMBL" id="RZS56583.1"/>
    </source>
</evidence>
<dbReference type="AlphaFoldDB" id="A0A4Q7LQT0"/>
<dbReference type="GO" id="GO:0004888">
    <property type="term" value="F:transmembrane signaling receptor activity"/>
    <property type="evidence" value="ECO:0007669"/>
    <property type="project" value="TreeGrafter"/>
</dbReference>
<dbReference type="PROSITE" id="PS50111">
    <property type="entry name" value="CHEMOTAXIS_TRANSDUC_2"/>
    <property type="match status" value="1"/>
</dbReference>
<evidence type="ECO:0000256" key="5">
    <source>
        <dbReference type="SAM" id="Phobius"/>
    </source>
</evidence>